<evidence type="ECO:0000256" key="1">
    <source>
        <dbReference type="SAM" id="Phobius"/>
    </source>
</evidence>
<gene>
    <name evidence="2" type="ORF">ADK38_06065</name>
</gene>
<evidence type="ECO:0000313" key="3">
    <source>
        <dbReference type="Proteomes" id="UP000037020"/>
    </source>
</evidence>
<keyword evidence="3" id="KW-1185">Reference proteome</keyword>
<sequence>MSVHDRKEDEVRRMLDTPHPVVRPELAVRAAERGRRLLRRRQVLRRLGWVLLVVAVVAFCVWAALVQPWVAPPSDTAPPLEGW</sequence>
<keyword evidence="1" id="KW-1133">Transmembrane helix</keyword>
<accession>A0ABR5JBZ3</accession>
<protein>
    <submittedName>
        <fullName evidence="2">Uncharacterized protein</fullName>
    </submittedName>
</protein>
<dbReference type="RefSeq" id="WP_030877827.1">
    <property type="nucleotide sequence ID" value="NZ_JBEZAH010000002.1"/>
</dbReference>
<comment type="caution">
    <text evidence="2">The sequence shown here is derived from an EMBL/GenBank/DDBJ whole genome shotgun (WGS) entry which is preliminary data.</text>
</comment>
<keyword evidence="1" id="KW-0472">Membrane</keyword>
<dbReference type="Proteomes" id="UP000037020">
    <property type="component" value="Unassembled WGS sequence"/>
</dbReference>
<feature type="transmembrane region" description="Helical" evidence="1">
    <location>
        <begin position="43"/>
        <end position="65"/>
    </location>
</feature>
<dbReference type="EMBL" id="LGUT01000497">
    <property type="protein sequence ID" value="KOG90909.1"/>
    <property type="molecule type" value="Genomic_DNA"/>
</dbReference>
<name>A0ABR5JBZ3_9ACTN</name>
<organism evidence="2 3">
    <name type="scientific">Streptomyces varsoviensis</name>
    <dbReference type="NCBI Taxonomy" id="67373"/>
    <lineage>
        <taxon>Bacteria</taxon>
        <taxon>Bacillati</taxon>
        <taxon>Actinomycetota</taxon>
        <taxon>Actinomycetes</taxon>
        <taxon>Kitasatosporales</taxon>
        <taxon>Streptomycetaceae</taxon>
        <taxon>Streptomyces</taxon>
    </lineage>
</organism>
<reference evidence="2 3" key="1">
    <citation type="submission" date="2015-07" db="EMBL/GenBank/DDBJ databases">
        <authorList>
            <person name="Ju K.-S."/>
            <person name="Doroghazi J.R."/>
            <person name="Metcalf W.W."/>
        </authorList>
    </citation>
    <scope>NUCLEOTIDE SEQUENCE [LARGE SCALE GENOMIC DNA]</scope>
    <source>
        <strain evidence="2 3">NRRL B-3589</strain>
    </source>
</reference>
<proteinExistence type="predicted"/>
<evidence type="ECO:0000313" key="2">
    <source>
        <dbReference type="EMBL" id="KOG90909.1"/>
    </source>
</evidence>
<keyword evidence="1" id="KW-0812">Transmembrane</keyword>